<reference evidence="3 4" key="1">
    <citation type="submission" date="2018-04" db="EMBL/GenBank/DDBJ databases">
        <authorList>
            <person name="Vogel A."/>
        </authorList>
    </citation>
    <scope>NUCLEOTIDE SEQUENCE [LARGE SCALE GENOMIC DNA]</scope>
</reference>
<feature type="domain" description="LOB" evidence="2">
    <location>
        <begin position="44"/>
        <end position="146"/>
    </location>
</feature>
<comment type="similarity">
    <text evidence="1">Belongs to the LOB domain-containing protein family.</text>
</comment>
<accession>A0A484L8Y0</accession>
<dbReference type="InterPro" id="IPR004883">
    <property type="entry name" value="LOB"/>
</dbReference>
<dbReference type="OrthoDB" id="1925971at2759"/>
<dbReference type="PANTHER" id="PTHR31301:SF24">
    <property type="entry name" value="LOB DOMAIN-CONTAINING PROTEIN 21"/>
    <property type="match status" value="1"/>
</dbReference>
<organism evidence="3 4">
    <name type="scientific">Cuscuta campestris</name>
    <dbReference type="NCBI Taxonomy" id="132261"/>
    <lineage>
        <taxon>Eukaryota</taxon>
        <taxon>Viridiplantae</taxon>
        <taxon>Streptophyta</taxon>
        <taxon>Embryophyta</taxon>
        <taxon>Tracheophyta</taxon>
        <taxon>Spermatophyta</taxon>
        <taxon>Magnoliopsida</taxon>
        <taxon>eudicotyledons</taxon>
        <taxon>Gunneridae</taxon>
        <taxon>Pentapetalae</taxon>
        <taxon>asterids</taxon>
        <taxon>lamiids</taxon>
        <taxon>Solanales</taxon>
        <taxon>Convolvulaceae</taxon>
        <taxon>Cuscuteae</taxon>
        <taxon>Cuscuta</taxon>
        <taxon>Cuscuta subgen. Grammica</taxon>
        <taxon>Cuscuta sect. Cleistogrammica</taxon>
    </lineage>
</organism>
<evidence type="ECO:0000259" key="2">
    <source>
        <dbReference type="PROSITE" id="PS50891"/>
    </source>
</evidence>
<protein>
    <recommendedName>
        <fullName evidence="2">LOB domain-containing protein</fullName>
    </recommendedName>
</protein>
<dbReference type="AlphaFoldDB" id="A0A484L8Y0"/>
<dbReference type="PANTHER" id="PTHR31301">
    <property type="entry name" value="LOB DOMAIN-CONTAINING PROTEIN 4-RELATED"/>
    <property type="match status" value="1"/>
</dbReference>
<dbReference type="Proteomes" id="UP000595140">
    <property type="component" value="Unassembled WGS sequence"/>
</dbReference>
<evidence type="ECO:0000313" key="4">
    <source>
        <dbReference type="Proteomes" id="UP000595140"/>
    </source>
</evidence>
<dbReference type="EMBL" id="OOIL02001116">
    <property type="protein sequence ID" value="VFQ72809.1"/>
    <property type="molecule type" value="Genomic_DNA"/>
</dbReference>
<evidence type="ECO:0000256" key="1">
    <source>
        <dbReference type="ARBA" id="ARBA00005474"/>
    </source>
</evidence>
<proteinExistence type="inferred from homology"/>
<sequence>MEGVQEKWLSCKLFYSKKNAEKHYLLTSHYNRVQQGGGGGRSSSSCAACKLLKRKCYANCQFAPYFRPDGDPKRFAKVHKVFGASNVAKILSEVPEERREDAANSLVYEAEVRLTDPVYGCIGAIASLQRRMAQLQSDLFLARARLASYSSSSSAAAPAACCSSSSDSSFFFHPPPTPQAVATNADFPKSFSGEFPPPGEFYDQLSLVADDSPQFGQYPFIPWH</sequence>
<dbReference type="Pfam" id="PF03195">
    <property type="entry name" value="LOB"/>
    <property type="match status" value="1"/>
</dbReference>
<dbReference type="PROSITE" id="PS50891">
    <property type="entry name" value="LOB"/>
    <property type="match status" value="1"/>
</dbReference>
<name>A0A484L8Y0_9ASTE</name>
<keyword evidence="4" id="KW-1185">Reference proteome</keyword>
<evidence type="ECO:0000313" key="3">
    <source>
        <dbReference type="EMBL" id="VFQ72809.1"/>
    </source>
</evidence>
<gene>
    <name evidence="3" type="ORF">CCAM_LOCUS14585</name>
</gene>